<feature type="region of interest" description="Disordered" evidence="1">
    <location>
        <begin position="1"/>
        <end position="25"/>
    </location>
</feature>
<evidence type="ECO:0000313" key="2">
    <source>
        <dbReference type="EMBL" id="AQK87539.1"/>
    </source>
</evidence>
<gene>
    <name evidence="2" type="ORF">ZEAMMB73_Zm00001d038681</name>
</gene>
<accession>A0A1D6M9R3</accession>
<evidence type="ECO:0000256" key="1">
    <source>
        <dbReference type="SAM" id="MobiDB-lite"/>
    </source>
</evidence>
<name>A0A1D6M9R3_MAIZE</name>
<protein>
    <submittedName>
        <fullName evidence="2">Uncharacterized protein</fullName>
    </submittedName>
</protein>
<proteinExistence type="predicted"/>
<dbReference type="EMBL" id="CM000782">
    <property type="protein sequence ID" value="AQK87539.1"/>
    <property type="molecule type" value="Genomic_DNA"/>
</dbReference>
<feature type="compositionally biased region" description="Low complexity" evidence="1">
    <location>
        <begin position="1"/>
        <end position="21"/>
    </location>
</feature>
<reference evidence="2" key="1">
    <citation type="submission" date="2015-12" db="EMBL/GenBank/DDBJ databases">
        <title>Update maize B73 reference genome by single molecule sequencing technologies.</title>
        <authorList>
            <consortium name="Maize Genome Sequencing Project"/>
            <person name="Ware D."/>
        </authorList>
    </citation>
    <scope>NUCLEOTIDE SEQUENCE</scope>
    <source>
        <tissue evidence="2">Seedling</tissue>
    </source>
</reference>
<dbReference type="AlphaFoldDB" id="A0A1D6M9R3"/>
<sequence>MDNVESAPDSPAQAPPSSASSLPKEQSQVELELRLLQALEFYPPSKLKGFAIVLSYLFVGPWGLA</sequence>
<organism evidence="2">
    <name type="scientific">Zea mays</name>
    <name type="common">Maize</name>
    <dbReference type="NCBI Taxonomy" id="4577"/>
    <lineage>
        <taxon>Eukaryota</taxon>
        <taxon>Viridiplantae</taxon>
        <taxon>Streptophyta</taxon>
        <taxon>Embryophyta</taxon>
        <taxon>Tracheophyta</taxon>
        <taxon>Spermatophyta</taxon>
        <taxon>Magnoliopsida</taxon>
        <taxon>Liliopsida</taxon>
        <taxon>Poales</taxon>
        <taxon>Poaceae</taxon>
        <taxon>PACMAD clade</taxon>
        <taxon>Panicoideae</taxon>
        <taxon>Andropogonodae</taxon>
        <taxon>Andropogoneae</taxon>
        <taxon>Tripsacinae</taxon>
        <taxon>Zea</taxon>
    </lineage>
</organism>